<feature type="region of interest" description="Disordered" evidence="1">
    <location>
        <begin position="113"/>
        <end position="168"/>
    </location>
</feature>
<organism evidence="2 3">
    <name type="scientific">Gossypium australe</name>
    <dbReference type="NCBI Taxonomy" id="47621"/>
    <lineage>
        <taxon>Eukaryota</taxon>
        <taxon>Viridiplantae</taxon>
        <taxon>Streptophyta</taxon>
        <taxon>Embryophyta</taxon>
        <taxon>Tracheophyta</taxon>
        <taxon>Spermatophyta</taxon>
        <taxon>Magnoliopsida</taxon>
        <taxon>eudicotyledons</taxon>
        <taxon>Gunneridae</taxon>
        <taxon>Pentapetalae</taxon>
        <taxon>rosids</taxon>
        <taxon>malvids</taxon>
        <taxon>Malvales</taxon>
        <taxon>Malvaceae</taxon>
        <taxon>Malvoideae</taxon>
        <taxon>Gossypium</taxon>
    </lineage>
</organism>
<sequence>MGDETIRGMQVLNLVHDFELQKMKETKTINEYSERLLNIANKVRLLGLSLVDSRIVEKILVTVPERFEATITTLENTKDMSKITLAELLSALQAQEQRRVISQERAVEGALLVKHQDDEKNRRSKNKKFHTTSGESSAFGNKSKSRNRRSGVKKDYSPCQHCGKKGQPSFKYWRRSAAKFSK</sequence>
<dbReference type="PANTHER" id="PTHR35317:SF45">
    <property type="entry name" value="GAG-POL POLYPROTEIN"/>
    <property type="match status" value="1"/>
</dbReference>
<comment type="caution">
    <text evidence="2">The sequence shown here is derived from an EMBL/GenBank/DDBJ whole genome shotgun (WGS) entry which is preliminary data.</text>
</comment>
<dbReference type="EMBL" id="SMMG02000007">
    <property type="protein sequence ID" value="KAA3465959.1"/>
    <property type="molecule type" value="Genomic_DNA"/>
</dbReference>
<dbReference type="OrthoDB" id="1000705at2759"/>
<protein>
    <submittedName>
        <fullName evidence="2">Retrovirus-related Pol polyprotein from transposon TNT 1-94</fullName>
    </submittedName>
</protein>
<gene>
    <name evidence="2" type="ORF">EPI10_001089</name>
</gene>
<evidence type="ECO:0000256" key="1">
    <source>
        <dbReference type="SAM" id="MobiDB-lite"/>
    </source>
</evidence>
<evidence type="ECO:0000313" key="3">
    <source>
        <dbReference type="Proteomes" id="UP000325315"/>
    </source>
</evidence>
<feature type="compositionally biased region" description="Polar residues" evidence="1">
    <location>
        <begin position="131"/>
        <end position="142"/>
    </location>
</feature>
<keyword evidence="3" id="KW-1185">Reference proteome</keyword>
<reference evidence="3" key="1">
    <citation type="journal article" date="2019" name="Plant Biotechnol. J.">
        <title>Genome sequencing of the Australian wild diploid species Gossypium australe highlights disease resistance and delayed gland morphogenesis.</title>
        <authorList>
            <person name="Cai Y."/>
            <person name="Cai X."/>
            <person name="Wang Q."/>
            <person name="Wang P."/>
            <person name="Zhang Y."/>
            <person name="Cai C."/>
            <person name="Xu Y."/>
            <person name="Wang K."/>
            <person name="Zhou Z."/>
            <person name="Wang C."/>
            <person name="Geng S."/>
            <person name="Li B."/>
            <person name="Dong Q."/>
            <person name="Hou Y."/>
            <person name="Wang H."/>
            <person name="Ai P."/>
            <person name="Liu Z."/>
            <person name="Yi F."/>
            <person name="Sun M."/>
            <person name="An G."/>
            <person name="Cheng J."/>
            <person name="Zhang Y."/>
            <person name="Shi Q."/>
            <person name="Xie Y."/>
            <person name="Shi X."/>
            <person name="Chang Y."/>
            <person name="Huang F."/>
            <person name="Chen Y."/>
            <person name="Hong S."/>
            <person name="Mi L."/>
            <person name="Sun Q."/>
            <person name="Zhang L."/>
            <person name="Zhou B."/>
            <person name="Peng R."/>
            <person name="Zhang X."/>
            <person name="Liu F."/>
        </authorList>
    </citation>
    <scope>NUCLEOTIDE SEQUENCE [LARGE SCALE GENOMIC DNA]</scope>
    <source>
        <strain evidence="3">cv. PA1801</strain>
    </source>
</reference>
<proteinExistence type="predicted"/>
<name>A0A5B6V9Z7_9ROSI</name>
<dbReference type="Pfam" id="PF14223">
    <property type="entry name" value="Retrotran_gag_2"/>
    <property type="match status" value="1"/>
</dbReference>
<dbReference type="PANTHER" id="PTHR35317">
    <property type="entry name" value="OS04G0629600 PROTEIN"/>
    <property type="match status" value="1"/>
</dbReference>
<dbReference type="AlphaFoldDB" id="A0A5B6V9Z7"/>
<dbReference type="Proteomes" id="UP000325315">
    <property type="component" value="Unassembled WGS sequence"/>
</dbReference>
<evidence type="ECO:0000313" key="2">
    <source>
        <dbReference type="EMBL" id="KAA3465959.1"/>
    </source>
</evidence>
<accession>A0A5B6V9Z7</accession>